<evidence type="ECO:0000313" key="4">
    <source>
        <dbReference type="Proteomes" id="UP001159363"/>
    </source>
</evidence>
<accession>A0ABQ9HP95</accession>
<proteinExistence type="predicted"/>
<protein>
    <recommendedName>
        <fullName evidence="2">C2H2-type domain-containing protein</fullName>
    </recommendedName>
</protein>
<evidence type="ECO:0000256" key="1">
    <source>
        <dbReference type="PROSITE-ProRule" id="PRU00042"/>
    </source>
</evidence>
<dbReference type="PROSITE" id="PS50157">
    <property type="entry name" value="ZINC_FINGER_C2H2_2"/>
    <property type="match status" value="1"/>
</dbReference>
<evidence type="ECO:0000259" key="2">
    <source>
        <dbReference type="PROSITE" id="PS50157"/>
    </source>
</evidence>
<gene>
    <name evidence="3" type="ORF">PR048_012263</name>
</gene>
<sequence length="466" mass="51365">MWKTTPSGLGAMWQGMFLVNRAFPKTESTANRTHWALKAVNWDTAMLKFNRGGFKVAKFPLDLKIKEPIQLLLLRGLNVTVIKKHSRYGLLIGIDHLEGRLGEARAGSTGNFCSSALVVTLRAHFPNSCVDGGKTRRVCKEFSALKAGEDVRPCNIDEELARRFPTVPEPGGRSFTTLKSAVRLEQFCFSGDKKRGSATGDLGTRFICLIASVRKHKQDLGEVAEEGRAPCCDAVLDAGDREPELAPNKRRKSFSKNCNARRHESGCSINTKQSTLTCEQCTSQFGRRDSLKRHLSSCDGLYPKTAKQCRSALDTGALSPSATLDLNVNIADQSPRLSGVWTAAAVLDTSALSPAATSILAPTPVCVASFQNDIELILKESAFRGRIKTYVALGMAKDICTHLKHMKQNIVEYNKTETHDDNIVRAFKTSNVPLYSTRDIEDSFEAGIHYICHKEEEYMGTGSIWT</sequence>
<keyword evidence="1" id="KW-0479">Metal-binding</keyword>
<feature type="domain" description="C2H2-type" evidence="2">
    <location>
        <begin position="276"/>
        <end position="303"/>
    </location>
</feature>
<comment type="caution">
    <text evidence="3">The sequence shown here is derived from an EMBL/GenBank/DDBJ whole genome shotgun (WGS) entry which is preliminary data.</text>
</comment>
<keyword evidence="1" id="KW-0862">Zinc</keyword>
<name>A0ABQ9HP95_9NEOP</name>
<evidence type="ECO:0000313" key="3">
    <source>
        <dbReference type="EMBL" id="KAJ8886057.1"/>
    </source>
</evidence>
<dbReference type="Proteomes" id="UP001159363">
    <property type="component" value="Chromosome X"/>
</dbReference>
<dbReference type="InterPro" id="IPR013087">
    <property type="entry name" value="Znf_C2H2_type"/>
</dbReference>
<reference evidence="3 4" key="1">
    <citation type="submission" date="2023-02" db="EMBL/GenBank/DDBJ databases">
        <title>LHISI_Scaffold_Assembly.</title>
        <authorList>
            <person name="Stuart O.P."/>
            <person name="Cleave R."/>
            <person name="Magrath M.J.L."/>
            <person name="Mikheyev A.S."/>
        </authorList>
    </citation>
    <scope>NUCLEOTIDE SEQUENCE [LARGE SCALE GENOMIC DNA]</scope>
    <source>
        <strain evidence="3">Daus_M_001</strain>
        <tissue evidence="3">Leg muscle</tissue>
    </source>
</reference>
<keyword evidence="4" id="KW-1185">Reference proteome</keyword>
<keyword evidence="1" id="KW-0863">Zinc-finger</keyword>
<organism evidence="3 4">
    <name type="scientific">Dryococelus australis</name>
    <dbReference type="NCBI Taxonomy" id="614101"/>
    <lineage>
        <taxon>Eukaryota</taxon>
        <taxon>Metazoa</taxon>
        <taxon>Ecdysozoa</taxon>
        <taxon>Arthropoda</taxon>
        <taxon>Hexapoda</taxon>
        <taxon>Insecta</taxon>
        <taxon>Pterygota</taxon>
        <taxon>Neoptera</taxon>
        <taxon>Polyneoptera</taxon>
        <taxon>Phasmatodea</taxon>
        <taxon>Verophasmatodea</taxon>
        <taxon>Anareolatae</taxon>
        <taxon>Phasmatidae</taxon>
        <taxon>Eurycanthinae</taxon>
        <taxon>Dryococelus</taxon>
    </lineage>
</organism>
<dbReference type="EMBL" id="JARBHB010000004">
    <property type="protein sequence ID" value="KAJ8886057.1"/>
    <property type="molecule type" value="Genomic_DNA"/>
</dbReference>